<evidence type="ECO:0000259" key="1">
    <source>
        <dbReference type="Pfam" id="PF13843"/>
    </source>
</evidence>
<dbReference type="InterPro" id="IPR029526">
    <property type="entry name" value="PGBD"/>
</dbReference>
<gene>
    <name evidence="2" type="ORF">RRG08_005096</name>
</gene>
<name>A0AAE0XYT2_9GAST</name>
<dbReference type="PANTHER" id="PTHR46599:SF3">
    <property type="entry name" value="PIGGYBAC TRANSPOSABLE ELEMENT-DERIVED PROTEIN 4"/>
    <property type="match status" value="1"/>
</dbReference>
<dbReference type="PANTHER" id="PTHR46599">
    <property type="entry name" value="PIGGYBAC TRANSPOSABLE ELEMENT-DERIVED PROTEIN 4"/>
    <property type="match status" value="1"/>
</dbReference>
<evidence type="ECO:0000313" key="3">
    <source>
        <dbReference type="Proteomes" id="UP001283361"/>
    </source>
</evidence>
<keyword evidence="3" id="KW-1185">Reference proteome</keyword>
<protein>
    <recommendedName>
        <fullName evidence="1">PiggyBac transposable element-derived protein domain-containing protein</fullName>
    </recommendedName>
</protein>
<proteinExistence type="predicted"/>
<accession>A0AAE0XYT2</accession>
<comment type="caution">
    <text evidence="2">The sequence shown here is derived from an EMBL/GenBank/DDBJ whole genome shotgun (WGS) entry which is preliminary data.</text>
</comment>
<evidence type="ECO:0000313" key="2">
    <source>
        <dbReference type="EMBL" id="KAK3726492.1"/>
    </source>
</evidence>
<dbReference type="Pfam" id="PF13843">
    <property type="entry name" value="DDE_Tnp_1_7"/>
    <property type="match status" value="1"/>
</dbReference>
<dbReference type="EMBL" id="JAWDGP010007302">
    <property type="protein sequence ID" value="KAK3726492.1"/>
    <property type="molecule type" value="Genomic_DNA"/>
</dbReference>
<sequence>MGINLKPTRFMITGIITQLCIHLSVKHRCLEKGFFPYSYFLTLQTIQFVPYNQPNHNSIRKIRPFNMHLNDKFKELFSLRRDVCIDEAKGPFKEGSHFLVFMKDKLAKWGFKLSELCERSAYVYPLEMYYAVKKITSKPVDVSVCLIKSLIVKGHRLDIVDPSICPDLWTCLDYRQLSLEHAEGIILAC</sequence>
<feature type="domain" description="PiggyBac transposable element-derived protein" evidence="1">
    <location>
        <begin position="53"/>
        <end position="131"/>
    </location>
</feature>
<organism evidence="2 3">
    <name type="scientific">Elysia crispata</name>
    <name type="common">lettuce slug</name>
    <dbReference type="NCBI Taxonomy" id="231223"/>
    <lineage>
        <taxon>Eukaryota</taxon>
        <taxon>Metazoa</taxon>
        <taxon>Spiralia</taxon>
        <taxon>Lophotrochozoa</taxon>
        <taxon>Mollusca</taxon>
        <taxon>Gastropoda</taxon>
        <taxon>Heterobranchia</taxon>
        <taxon>Euthyneura</taxon>
        <taxon>Panpulmonata</taxon>
        <taxon>Sacoglossa</taxon>
        <taxon>Placobranchoidea</taxon>
        <taxon>Plakobranchidae</taxon>
        <taxon>Elysia</taxon>
    </lineage>
</organism>
<dbReference type="AlphaFoldDB" id="A0AAE0XYT2"/>
<dbReference type="Proteomes" id="UP001283361">
    <property type="component" value="Unassembled WGS sequence"/>
</dbReference>
<reference evidence="2" key="1">
    <citation type="journal article" date="2023" name="G3 (Bethesda)">
        <title>A reference genome for the long-term kleptoplast-retaining sea slug Elysia crispata morphotype clarki.</title>
        <authorList>
            <person name="Eastman K.E."/>
            <person name="Pendleton A.L."/>
            <person name="Shaikh M.A."/>
            <person name="Suttiyut T."/>
            <person name="Ogas R."/>
            <person name="Tomko P."/>
            <person name="Gavelis G."/>
            <person name="Widhalm J.R."/>
            <person name="Wisecaver J.H."/>
        </authorList>
    </citation>
    <scope>NUCLEOTIDE SEQUENCE</scope>
    <source>
        <strain evidence="2">ECLA1</strain>
    </source>
</reference>